<dbReference type="InterPro" id="IPR021958">
    <property type="entry name" value="DUF3575"/>
</dbReference>
<gene>
    <name evidence="1" type="ORF">ACFSX9_00640</name>
</gene>
<proteinExistence type="predicted"/>
<reference evidence="2" key="1">
    <citation type="journal article" date="2019" name="Int. J. Syst. Evol. Microbiol.">
        <title>The Global Catalogue of Microorganisms (GCM) 10K type strain sequencing project: providing services to taxonomists for standard genome sequencing and annotation.</title>
        <authorList>
            <consortium name="The Broad Institute Genomics Platform"/>
            <consortium name="The Broad Institute Genome Sequencing Center for Infectious Disease"/>
            <person name="Wu L."/>
            <person name="Ma J."/>
        </authorList>
    </citation>
    <scope>NUCLEOTIDE SEQUENCE [LARGE SCALE GENOMIC DNA]</scope>
    <source>
        <strain evidence="2">KCTC 52644</strain>
    </source>
</reference>
<evidence type="ECO:0000313" key="2">
    <source>
        <dbReference type="Proteomes" id="UP001597549"/>
    </source>
</evidence>
<accession>A0ABW5Z4H9</accession>
<organism evidence="1 2">
    <name type="scientific">Flavobacterium ardleyense</name>
    <dbReference type="NCBI Taxonomy" id="2038737"/>
    <lineage>
        <taxon>Bacteria</taxon>
        <taxon>Pseudomonadati</taxon>
        <taxon>Bacteroidota</taxon>
        <taxon>Flavobacteriia</taxon>
        <taxon>Flavobacteriales</taxon>
        <taxon>Flavobacteriaceae</taxon>
        <taxon>Flavobacterium</taxon>
    </lineage>
</organism>
<keyword evidence="2" id="KW-1185">Reference proteome</keyword>
<comment type="caution">
    <text evidence="1">The sequence shown here is derived from an EMBL/GenBank/DDBJ whole genome shotgun (WGS) entry which is preliminary data.</text>
</comment>
<dbReference type="EMBL" id="JBHUOL010000003">
    <property type="protein sequence ID" value="MFD2907231.1"/>
    <property type="molecule type" value="Genomic_DNA"/>
</dbReference>
<dbReference type="RefSeq" id="WP_379803110.1">
    <property type="nucleotide sequence ID" value="NZ_JBHUOL010000003.1"/>
</dbReference>
<evidence type="ECO:0000313" key="1">
    <source>
        <dbReference type="EMBL" id="MFD2907231.1"/>
    </source>
</evidence>
<dbReference type="Pfam" id="PF12099">
    <property type="entry name" value="DUF3575"/>
    <property type="match status" value="1"/>
</dbReference>
<protein>
    <submittedName>
        <fullName evidence="1">DUF3575 domain-containing protein</fullName>
    </submittedName>
</protein>
<name>A0ABW5Z4H9_9FLAO</name>
<dbReference type="Proteomes" id="UP001597549">
    <property type="component" value="Unassembled WGS sequence"/>
</dbReference>
<sequence>MKSILVAVVVLLSSFIYSQDRINVNATTLVGFPSIGYEKMVAPNFSFHIDATGSIFNSFNDMPLKFLMITPEMRWYSKKENTGLYVGGHIGGVVFNLQKYGYENSDKYQKGLGYQLGVSVGYIYPVSDRIAIEAFVGGGSVQTFYKGYVKTTGIRYDGAKEYNKSGEWLPYRGGVTIIFIL</sequence>